<accession>A0A8J8SUW4</accession>
<dbReference type="AlphaFoldDB" id="A0A8J8SUW4"/>
<reference evidence="1" key="1">
    <citation type="submission" date="2019-06" db="EMBL/GenBank/DDBJ databases">
        <authorList>
            <person name="Zheng W."/>
        </authorList>
    </citation>
    <scope>NUCLEOTIDE SEQUENCE</scope>
    <source>
        <strain evidence="1">QDHG01</strain>
    </source>
</reference>
<dbReference type="EMBL" id="RRYP01030348">
    <property type="protein sequence ID" value="TNV71196.1"/>
    <property type="molecule type" value="Genomic_DNA"/>
</dbReference>
<dbReference type="Proteomes" id="UP000785679">
    <property type="component" value="Unassembled WGS sequence"/>
</dbReference>
<evidence type="ECO:0000313" key="1">
    <source>
        <dbReference type="EMBL" id="TNV71196.1"/>
    </source>
</evidence>
<sequence length="105" mass="13136">MLQMLNMQHNLEHSLCMPNNIQHQYWHLKQGVLWMQQVSKKIQHYKQYKYFYIRIFNTLMCKFYSQLNKLNRHSNSKSYSMSMFINQIINLEQSNIHHYMYHIYQ</sequence>
<proteinExistence type="predicted"/>
<protein>
    <submittedName>
        <fullName evidence="1">Uncharacterized protein</fullName>
    </submittedName>
</protein>
<gene>
    <name evidence="1" type="ORF">FGO68_gene5358</name>
</gene>
<comment type="caution">
    <text evidence="1">The sequence shown here is derived from an EMBL/GenBank/DDBJ whole genome shotgun (WGS) entry which is preliminary data.</text>
</comment>
<keyword evidence="2" id="KW-1185">Reference proteome</keyword>
<name>A0A8J8SUW4_HALGN</name>
<organism evidence="1 2">
    <name type="scientific">Halteria grandinella</name>
    <dbReference type="NCBI Taxonomy" id="5974"/>
    <lineage>
        <taxon>Eukaryota</taxon>
        <taxon>Sar</taxon>
        <taxon>Alveolata</taxon>
        <taxon>Ciliophora</taxon>
        <taxon>Intramacronucleata</taxon>
        <taxon>Spirotrichea</taxon>
        <taxon>Stichotrichia</taxon>
        <taxon>Sporadotrichida</taxon>
        <taxon>Halteriidae</taxon>
        <taxon>Halteria</taxon>
    </lineage>
</organism>
<evidence type="ECO:0000313" key="2">
    <source>
        <dbReference type="Proteomes" id="UP000785679"/>
    </source>
</evidence>